<evidence type="ECO:0000259" key="1">
    <source>
        <dbReference type="Pfam" id="PF12654"/>
    </source>
</evidence>
<protein>
    <recommendedName>
        <fullName evidence="1">DUF3786 domain-containing protein</fullName>
    </recommendedName>
</protein>
<dbReference type="InterPro" id="IPR024264">
    <property type="entry name" value="DUF3786"/>
</dbReference>
<name>A0A0F9JC68_9ZZZZ</name>
<dbReference type="Pfam" id="PF12654">
    <property type="entry name" value="DUF3786"/>
    <property type="match status" value="1"/>
</dbReference>
<evidence type="ECO:0000313" key="2">
    <source>
        <dbReference type="EMBL" id="KKM59769.1"/>
    </source>
</evidence>
<feature type="non-terminal residue" evidence="2">
    <location>
        <position position="118"/>
    </location>
</feature>
<accession>A0A0F9JC68</accession>
<comment type="caution">
    <text evidence="2">The sequence shown here is derived from an EMBL/GenBank/DDBJ whole genome shotgun (WGS) entry which is preliminary data.</text>
</comment>
<gene>
    <name evidence="2" type="ORF">LCGC14_1547710</name>
</gene>
<reference evidence="2" key="1">
    <citation type="journal article" date="2015" name="Nature">
        <title>Complex archaea that bridge the gap between prokaryotes and eukaryotes.</title>
        <authorList>
            <person name="Spang A."/>
            <person name="Saw J.H."/>
            <person name="Jorgensen S.L."/>
            <person name="Zaremba-Niedzwiedzka K."/>
            <person name="Martijn J."/>
            <person name="Lind A.E."/>
            <person name="van Eijk R."/>
            <person name="Schleper C."/>
            <person name="Guy L."/>
            <person name="Ettema T.J."/>
        </authorList>
    </citation>
    <scope>NUCLEOTIDE SEQUENCE</scope>
</reference>
<feature type="domain" description="DUF3786" evidence="1">
    <location>
        <begin position="17"/>
        <end position="118"/>
    </location>
</feature>
<proteinExistence type="predicted"/>
<dbReference type="EMBL" id="LAZR01011787">
    <property type="protein sequence ID" value="KKM59769.1"/>
    <property type="molecule type" value="Genomic_DNA"/>
</dbReference>
<sequence length="118" mass="13188">MPNAYDAASELASHINPAQAAKYCGFTYKKSNGGGEFFFELFSKPARLEFDGFKGYFIEDGREIPPHVLAIVLYHLAKADKTPLANNWISYADLPGGLSYVKAFRGYTSKLLEDHFKN</sequence>
<dbReference type="AlphaFoldDB" id="A0A0F9JC68"/>
<organism evidence="2">
    <name type="scientific">marine sediment metagenome</name>
    <dbReference type="NCBI Taxonomy" id="412755"/>
    <lineage>
        <taxon>unclassified sequences</taxon>
        <taxon>metagenomes</taxon>
        <taxon>ecological metagenomes</taxon>
    </lineage>
</organism>